<dbReference type="PANTHER" id="PTHR45934">
    <property type="entry name" value="FAD/NAD(P)-BINDING OXIDOREDUCTASE FAMILY PROTEIN"/>
    <property type="match status" value="1"/>
</dbReference>
<keyword evidence="1" id="KW-0560">Oxidoreductase</keyword>
<sequence>MTVVHAFRPVSRNPKCYQQRTRAQMAITMATDNTLETEVLIVGVGPAGVSLAADLERRGIIDYLLVEKASSPREGGTAIGFWTNAWRCLESLGVAEGLRKSYLQGERVRIGTGQEGKELTSFSLEECDGGPHEFRYIMRSDLLRQLLKIVPKQRVAYNKAVVGFREDKGEGVVIAELSCGQKIRCKALVGADGVGSTVHKLLFPGQKLANYAGYQAIRGVATISKSGSLPPFFTFERGVVNQVWGAGVRLGTFRMTETSLYWFVTYNDQQREAGRDDDGAELLQKVRSLLAGWDARWGIDTILKNTPAQDVLRTSIGDRWPKPLGNWGQGRVTLLGDAAHPMTPNLGQGGAAGMEDALVLGELLVAALDKGDVGAETVPQALRAYEKERGRRITYLTLKSFIFGFLLQIPYSPVTFVRDNLALPLVFKPRSFLSHTKFEAPPLPSKVEKKKRRMFPLM</sequence>
<dbReference type="SUPFAM" id="SSF51905">
    <property type="entry name" value="FAD/NAD(P)-binding domain"/>
    <property type="match status" value="1"/>
</dbReference>
<dbReference type="EMBL" id="KU980907">
    <property type="protein sequence ID" value="ANT70527.1"/>
    <property type="molecule type" value="mRNA"/>
</dbReference>
<dbReference type="AlphaFoldDB" id="A0A1B1Q5V9"/>
<dbReference type="GO" id="GO:0004497">
    <property type="term" value="F:monooxygenase activity"/>
    <property type="evidence" value="ECO:0007669"/>
    <property type="project" value="UniProtKB-KW"/>
</dbReference>
<evidence type="ECO:0000256" key="1">
    <source>
        <dbReference type="ARBA" id="ARBA00023002"/>
    </source>
</evidence>
<evidence type="ECO:0000256" key="3">
    <source>
        <dbReference type="ARBA" id="ARBA00024018"/>
    </source>
</evidence>
<accession>A0A1B1Q5V9</accession>
<dbReference type="PRINTS" id="PR00420">
    <property type="entry name" value="RNGMNOXGNASE"/>
</dbReference>
<proteinExistence type="evidence at transcript level"/>
<dbReference type="InterPro" id="IPR036188">
    <property type="entry name" value="FAD/NAD-bd_sf"/>
</dbReference>
<dbReference type="InterPro" id="IPR002938">
    <property type="entry name" value="FAD-bd"/>
</dbReference>
<dbReference type="GO" id="GO:0071949">
    <property type="term" value="F:FAD binding"/>
    <property type="evidence" value="ECO:0007669"/>
    <property type="project" value="InterPro"/>
</dbReference>
<protein>
    <submittedName>
        <fullName evidence="5">Zeaxanthin epoxidase 2</fullName>
    </submittedName>
</protein>
<dbReference type="Gene3D" id="3.50.50.60">
    <property type="entry name" value="FAD/NAD(P)-binding domain"/>
    <property type="match status" value="1"/>
</dbReference>
<comment type="similarity">
    <text evidence="3">Belongs to the 3-hydroxybenzoate 6-hydroxylase family.</text>
</comment>
<evidence type="ECO:0000259" key="4">
    <source>
        <dbReference type="Pfam" id="PF01494"/>
    </source>
</evidence>
<dbReference type="PANTHER" id="PTHR45934:SF9">
    <property type="entry name" value="FAD_NAD(P)-BINDING OXIDOREDUCTASE FAMILY PROTEIN"/>
    <property type="match status" value="1"/>
</dbReference>
<evidence type="ECO:0000313" key="5">
    <source>
        <dbReference type="EMBL" id="ANT70527.1"/>
    </source>
</evidence>
<name>A0A1B1Q5V9_9STRA</name>
<dbReference type="Pfam" id="PF01494">
    <property type="entry name" value="FAD_binding_3"/>
    <property type="match status" value="1"/>
</dbReference>
<keyword evidence="2" id="KW-0503">Monooxygenase</keyword>
<gene>
    <name evidence="5" type="primary">ZEP2</name>
</gene>
<evidence type="ECO:0000256" key="2">
    <source>
        <dbReference type="ARBA" id="ARBA00023033"/>
    </source>
</evidence>
<dbReference type="InterPro" id="IPR044560">
    <property type="entry name" value="MOase"/>
</dbReference>
<feature type="domain" description="FAD-binding" evidence="4">
    <location>
        <begin position="36"/>
        <end position="394"/>
    </location>
</feature>
<organism evidence="5">
    <name type="scientific">Nannochloropsis oceanica</name>
    <dbReference type="NCBI Taxonomy" id="145522"/>
    <lineage>
        <taxon>Eukaryota</taxon>
        <taxon>Sar</taxon>
        <taxon>Stramenopiles</taxon>
        <taxon>Ochrophyta</taxon>
        <taxon>Eustigmatophyceae</taxon>
        <taxon>Eustigmatales</taxon>
        <taxon>Monodopsidaceae</taxon>
        <taxon>Nannochloropsis</taxon>
    </lineage>
</organism>
<reference evidence="5" key="1">
    <citation type="journal article" date="2016" name="Plant J.">
        <title>Transient expression in Nicotiana benthamiana for rapid functional analysis of genes involved in non-photochemical quenching and carotenoid biosynthesis.</title>
        <authorList>
            <person name="Leonelli L."/>
            <person name="Erickson E."/>
            <person name="Lyska D."/>
            <person name="Niyogi K.K."/>
        </authorList>
    </citation>
    <scope>NUCLEOTIDE SEQUENCE</scope>
    <source>
        <strain evidence="5">CCMP1779</strain>
    </source>
</reference>